<name>A0AAD7ZS70_DIPPU</name>
<comment type="caution">
    <text evidence="1">The sequence shown here is derived from an EMBL/GenBank/DDBJ whole genome shotgun (WGS) entry which is preliminary data.</text>
</comment>
<evidence type="ECO:0000313" key="2">
    <source>
        <dbReference type="Proteomes" id="UP001233999"/>
    </source>
</evidence>
<accession>A0AAD7ZS70</accession>
<reference evidence="1" key="1">
    <citation type="journal article" date="2023" name="IScience">
        <title>Live-bearing cockroach genome reveals convergent evolutionary mechanisms linked to viviparity in insects and beyond.</title>
        <authorList>
            <person name="Fouks B."/>
            <person name="Harrison M.C."/>
            <person name="Mikhailova A.A."/>
            <person name="Marchal E."/>
            <person name="English S."/>
            <person name="Carruthers M."/>
            <person name="Jennings E.C."/>
            <person name="Chiamaka E.L."/>
            <person name="Frigard R.A."/>
            <person name="Pippel M."/>
            <person name="Attardo G.M."/>
            <person name="Benoit J.B."/>
            <person name="Bornberg-Bauer E."/>
            <person name="Tobe S.S."/>
        </authorList>
    </citation>
    <scope>NUCLEOTIDE SEQUENCE</scope>
    <source>
        <strain evidence="1">Stay&amp;Tobe</strain>
    </source>
</reference>
<organism evidence="1 2">
    <name type="scientific">Diploptera punctata</name>
    <name type="common">Pacific beetle cockroach</name>
    <dbReference type="NCBI Taxonomy" id="6984"/>
    <lineage>
        <taxon>Eukaryota</taxon>
        <taxon>Metazoa</taxon>
        <taxon>Ecdysozoa</taxon>
        <taxon>Arthropoda</taxon>
        <taxon>Hexapoda</taxon>
        <taxon>Insecta</taxon>
        <taxon>Pterygota</taxon>
        <taxon>Neoptera</taxon>
        <taxon>Polyneoptera</taxon>
        <taxon>Dictyoptera</taxon>
        <taxon>Blattodea</taxon>
        <taxon>Blaberoidea</taxon>
        <taxon>Blaberidae</taxon>
        <taxon>Diplopterinae</taxon>
        <taxon>Diploptera</taxon>
    </lineage>
</organism>
<gene>
    <name evidence="1" type="ORF">L9F63_002557</name>
</gene>
<dbReference type="Proteomes" id="UP001233999">
    <property type="component" value="Unassembled WGS sequence"/>
</dbReference>
<evidence type="ECO:0000313" key="1">
    <source>
        <dbReference type="EMBL" id="KAJ9585637.1"/>
    </source>
</evidence>
<sequence length="52" mass="6315">LICCSLRADASMYLLCSLRYALQYHYLLFLNLFVDHIVWEFKCIHFRSFSHI</sequence>
<dbReference type="AlphaFoldDB" id="A0AAD7ZS70"/>
<proteinExistence type="predicted"/>
<dbReference type="EMBL" id="JASPKZ010007255">
    <property type="protein sequence ID" value="KAJ9585637.1"/>
    <property type="molecule type" value="Genomic_DNA"/>
</dbReference>
<feature type="non-terminal residue" evidence="1">
    <location>
        <position position="1"/>
    </location>
</feature>
<keyword evidence="2" id="KW-1185">Reference proteome</keyword>
<protein>
    <submittedName>
        <fullName evidence="1">Uncharacterized protein</fullName>
    </submittedName>
</protein>
<reference evidence="1" key="2">
    <citation type="submission" date="2023-05" db="EMBL/GenBank/DDBJ databases">
        <authorList>
            <person name="Fouks B."/>
        </authorList>
    </citation>
    <scope>NUCLEOTIDE SEQUENCE</scope>
    <source>
        <strain evidence="1">Stay&amp;Tobe</strain>
        <tissue evidence="1">Testes</tissue>
    </source>
</reference>
<feature type="non-terminal residue" evidence="1">
    <location>
        <position position="52"/>
    </location>
</feature>